<dbReference type="OrthoDB" id="3432781at2759"/>
<name>A0A3E2H6A6_SCYLI</name>
<keyword evidence="2" id="KW-1185">Reference proteome</keyword>
<evidence type="ECO:0000313" key="1">
    <source>
        <dbReference type="EMBL" id="RFU28936.1"/>
    </source>
</evidence>
<dbReference type="Pfam" id="PF13095">
    <property type="entry name" value="FTA2"/>
    <property type="match status" value="1"/>
</dbReference>
<feature type="non-terminal residue" evidence="1">
    <location>
        <position position="1"/>
    </location>
</feature>
<dbReference type="STRING" id="5539.A0A3E2H6A6"/>
<dbReference type="InterPro" id="IPR025213">
    <property type="entry name" value="Sim4_Fta2"/>
</dbReference>
<dbReference type="OMA" id="CKGPKLH"/>
<dbReference type="AlphaFoldDB" id="A0A3E2H6A6"/>
<dbReference type="EMBL" id="NCSJ02000145">
    <property type="protein sequence ID" value="RFU28936.1"/>
    <property type="molecule type" value="Genomic_DNA"/>
</dbReference>
<sequence>MPKRHRLKLIPKELPLCKGPKLHLFQYHNSHIQWQERLGDDQDDDTSTEGYVFRVKINDKEYAIKVFKFYNPMSSEYFWGPLLGEDTPLDEAAYYTDPFYAECRAYGRINEAIKRKELRPDIVIPCHGFLFLQKRDEKILNERNVNFELDKAYLEYQRKSPGGCRARAIVKDLASSETGVNEKSLRKILRDITMLNRQQIYNMDIRLDNYRDGQIVDFGSSWTEPHSLLNALDDREAYDSKLADRVMFDQMVRDEDIPNPKNILAMHRMTLRSQNV</sequence>
<organism evidence="1 2">
    <name type="scientific">Scytalidium lignicola</name>
    <name type="common">Hyphomycete</name>
    <dbReference type="NCBI Taxonomy" id="5539"/>
    <lineage>
        <taxon>Eukaryota</taxon>
        <taxon>Fungi</taxon>
        <taxon>Dikarya</taxon>
        <taxon>Ascomycota</taxon>
        <taxon>Pezizomycotina</taxon>
        <taxon>Leotiomycetes</taxon>
        <taxon>Leotiomycetes incertae sedis</taxon>
        <taxon>Scytalidium</taxon>
    </lineage>
</organism>
<protein>
    <recommendedName>
        <fullName evidence="3">Protein kinase domain-containing protein</fullName>
    </recommendedName>
</protein>
<evidence type="ECO:0000313" key="2">
    <source>
        <dbReference type="Proteomes" id="UP000258309"/>
    </source>
</evidence>
<feature type="non-terminal residue" evidence="1">
    <location>
        <position position="276"/>
    </location>
</feature>
<reference evidence="1 2" key="1">
    <citation type="submission" date="2018-05" db="EMBL/GenBank/DDBJ databases">
        <title>Draft genome sequence of Scytalidium lignicola DSM 105466, a ubiquitous saprotrophic fungus.</title>
        <authorList>
            <person name="Buettner E."/>
            <person name="Gebauer A.M."/>
            <person name="Hofrichter M."/>
            <person name="Liers C."/>
            <person name="Kellner H."/>
        </authorList>
    </citation>
    <scope>NUCLEOTIDE SEQUENCE [LARGE SCALE GENOMIC DNA]</scope>
    <source>
        <strain evidence="1 2">DSM 105466</strain>
    </source>
</reference>
<proteinExistence type="predicted"/>
<gene>
    <name evidence="1" type="ORF">B7463_g7382</name>
</gene>
<evidence type="ECO:0008006" key="3">
    <source>
        <dbReference type="Google" id="ProtNLM"/>
    </source>
</evidence>
<comment type="caution">
    <text evidence="1">The sequence shown here is derived from an EMBL/GenBank/DDBJ whole genome shotgun (WGS) entry which is preliminary data.</text>
</comment>
<accession>A0A3E2H6A6</accession>
<dbReference type="Proteomes" id="UP000258309">
    <property type="component" value="Unassembled WGS sequence"/>
</dbReference>